<dbReference type="EMBL" id="KV784359">
    <property type="protein sequence ID" value="OEU15809.1"/>
    <property type="molecule type" value="Genomic_DNA"/>
</dbReference>
<gene>
    <name evidence="1" type="ORF">FRACYDRAFT_240504</name>
</gene>
<dbReference type="AlphaFoldDB" id="A0A1E7FCD7"/>
<accession>A0A1E7FCD7</accession>
<evidence type="ECO:0000313" key="1">
    <source>
        <dbReference type="EMBL" id="OEU15809.1"/>
    </source>
</evidence>
<proteinExistence type="predicted"/>
<protein>
    <submittedName>
        <fullName evidence="1">Uncharacterized protein</fullName>
    </submittedName>
</protein>
<reference evidence="1 2" key="1">
    <citation type="submission" date="2016-09" db="EMBL/GenBank/DDBJ databases">
        <title>Extensive genetic diversity and differential bi-allelic expression allows diatom success in the polar Southern Ocean.</title>
        <authorList>
            <consortium name="DOE Joint Genome Institute"/>
            <person name="Mock T."/>
            <person name="Otillar R.P."/>
            <person name="Strauss J."/>
            <person name="Dupont C."/>
            <person name="Frickenhaus S."/>
            <person name="Maumus F."/>
            <person name="Mcmullan M."/>
            <person name="Sanges R."/>
            <person name="Schmutz J."/>
            <person name="Toseland A."/>
            <person name="Valas R."/>
            <person name="Veluchamy A."/>
            <person name="Ward B.J."/>
            <person name="Allen A."/>
            <person name="Barry K."/>
            <person name="Falciatore A."/>
            <person name="Ferrante M."/>
            <person name="Fortunato A.E."/>
            <person name="Gloeckner G."/>
            <person name="Gruber A."/>
            <person name="Hipkin R."/>
            <person name="Janech M."/>
            <person name="Kroth P."/>
            <person name="Leese F."/>
            <person name="Lindquist E."/>
            <person name="Lyon B.R."/>
            <person name="Martin J."/>
            <person name="Mayer C."/>
            <person name="Parker M."/>
            <person name="Quesneville H."/>
            <person name="Raymond J."/>
            <person name="Uhlig C."/>
            <person name="Valentin K.U."/>
            <person name="Worden A.Z."/>
            <person name="Armbrust E.V."/>
            <person name="Bowler C."/>
            <person name="Green B."/>
            <person name="Moulton V."/>
            <person name="Van Oosterhout C."/>
            <person name="Grigoriev I."/>
        </authorList>
    </citation>
    <scope>NUCLEOTIDE SEQUENCE [LARGE SCALE GENOMIC DNA]</scope>
    <source>
        <strain evidence="1 2">CCMP1102</strain>
    </source>
</reference>
<organism evidence="1 2">
    <name type="scientific">Fragilariopsis cylindrus CCMP1102</name>
    <dbReference type="NCBI Taxonomy" id="635003"/>
    <lineage>
        <taxon>Eukaryota</taxon>
        <taxon>Sar</taxon>
        <taxon>Stramenopiles</taxon>
        <taxon>Ochrophyta</taxon>
        <taxon>Bacillariophyta</taxon>
        <taxon>Bacillariophyceae</taxon>
        <taxon>Bacillariophycidae</taxon>
        <taxon>Bacillariales</taxon>
        <taxon>Bacillariaceae</taxon>
        <taxon>Fragilariopsis</taxon>
    </lineage>
</organism>
<evidence type="ECO:0000313" key="2">
    <source>
        <dbReference type="Proteomes" id="UP000095751"/>
    </source>
</evidence>
<sequence length="119" mass="13386">MVQWTPWSNGGTGVNETLEKKIVCDYFTSPSYIFPKPPPIFLESGNFCNKERYTVLVNFILAHVVMVIVDDFDQKVGLGHNDNTLGFQEDFVVVGVVVEGPLSIFPENSLYHVMQSTNK</sequence>
<dbReference type="KEGG" id="fcy:FRACYDRAFT_240504"/>
<name>A0A1E7FCD7_9STRA</name>
<dbReference type="Proteomes" id="UP000095751">
    <property type="component" value="Unassembled WGS sequence"/>
</dbReference>
<dbReference type="InParanoid" id="A0A1E7FCD7"/>
<keyword evidence="2" id="KW-1185">Reference proteome</keyword>